<dbReference type="OMA" id="QISLHCE"/>
<dbReference type="GeneID" id="8440722"/>
<dbReference type="STRING" id="336963.C4JI43"/>
<dbReference type="Proteomes" id="UP000002058">
    <property type="component" value="Unassembled WGS sequence"/>
</dbReference>
<feature type="compositionally biased region" description="Polar residues" evidence="1">
    <location>
        <begin position="71"/>
        <end position="81"/>
    </location>
</feature>
<dbReference type="AlphaFoldDB" id="C4JI43"/>
<organism evidence="2 3">
    <name type="scientific">Uncinocarpus reesii (strain UAMH 1704)</name>
    <dbReference type="NCBI Taxonomy" id="336963"/>
    <lineage>
        <taxon>Eukaryota</taxon>
        <taxon>Fungi</taxon>
        <taxon>Dikarya</taxon>
        <taxon>Ascomycota</taxon>
        <taxon>Pezizomycotina</taxon>
        <taxon>Eurotiomycetes</taxon>
        <taxon>Eurotiomycetidae</taxon>
        <taxon>Onygenales</taxon>
        <taxon>Onygenaceae</taxon>
        <taxon>Uncinocarpus</taxon>
    </lineage>
</organism>
<evidence type="ECO:0000256" key="1">
    <source>
        <dbReference type="SAM" id="MobiDB-lite"/>
    </source>
</evidence>
<dbReference type="OrthoDB" id="5365739at2759"/>
<name>C4JI43_UNCRE</name>
<dbReference type="EMBL" id="CH476615">
    <property type="protein sequence ID" value="EEP76619.1"/>
    <property type="molecule type" value="Genomic_DNA"/>
</dbReference>
<dbReference type="VEuPathDB" id="FungiDB:UREG_01468"/>
<keyword evidence="3" id="KW-1185">Reference proteome</keyword>
<gene>
    <name evidence="2" type="ORF">UREG_01468</name>
</gene>
<feature type="compositionally biased region" description="Polar residues" evidence="1">
    <location>
        <begin position="29"/>
        <end position="40"/>
    </location>
</feature>
<dbReference type="RefSeq" id="XP_002541952.1">
    <property type="nucleotide sequence ID" value="XM_002541906.1"/>
</dbReference>
<protein>
    <submittedName>
        <fullName evidence="2">Uncharacterized protein</fullName>
    </submittedName>
</protein>
<dbReference type="eggNOG" id="ENOG502RAR1">
    <property type="taxonomic scope" value="Eukaryota"/>
</dbReference>
<dbReference type="HOGENOM" id="CLU_061205_0_0_1"/>
<feature type="region of interest" description="Disordered" evidence="1">
    <location>
        <begin position="71"/>
        <end position="97"/>
    </location>
</feature>
<accession>C4JI43</accession>
<sequence length="376" mass="41215">MAAGLIPRCYTAPARQLRCRVVTSLGNARQFSSTSTNGDDASNGPPRRPPTAGFDQTARRQNTKSLLQNVFTKSSPSSSNRPAHRPFDPQSSSGPIDARSLAAQVPQSGQGQGIIRRAPLSFKNLPQRRRPGTNQNILAAANALSRRPRKQGGQKRVNRRSGRKTSGNRGEEALDESVKAYDFEKKENACRSPVQYNPEPYSMDMLKPTWPALPMSGGDSTVANAGSVAEKLNWMGARYLNSFEPAPELAQRILDGKRVLFRSSEEKAEVLELLKTMIAANAQEKTERKGKVIKPKEVSFKAVANEERQRIVAAVVQGKYDQPLVDKAKYGGSPIVANVVRNLTNNGTYHSVQAKKFMEKFMKGLPGRLTSPQKAA</sequence>
<reference evidence="3" key="1">
    <citation type="journal article" date="2009" name="Genome Res.">
        <title>Comparative genomic analyses of the human fungal pathogens Coccidioides and their relatives.</title>
        <authorList>
            <person name="Sharpton T.J."/>
            <person name="Stajich J.E."/>
            <person name="Rounsley S.D."/>
            <person name="Gardner M.J."/>
            <person name="Wortman J.R."/>
            <person name="Jordar V.S."/>
            <person name="Maiti R."/>
            <person name="Kodira C.D."/>
            <person name="Neafsey D.E."/>
            <person name="Zeng Q."/>
            <person name="Hung C.-Y."/>
            <person name="McMahan C."/>
            <person name="Muszewska A."/>
            <person name="Grynberg M."/>
            <person name="Mandel M.A."/>
            <person name="Kellner E.M."/>
            <person name="Barker B.M."/>
            <person name="Galgiani J.N."/>
            <person name="Orbach M.J."/>
            <person name="Kirkland T.N."/>
            <person name="Cole G.T."/>
            <person name="Henn M.R."/>
            <person name="Birren B.W."/>
            <person name="Taylor J.W."/>
        </authorList>
    </citation>
    <scope>NUCLEOTIDE SEQUENCE [LARGE SCALE GENOMIC DNA]</scope>
    <source>
        <strain evidence="3">UAMH 1704</strain>
    </source>
</reference>
<feature type="compositionally biased region" description="Basic residues" evidence="1">
    <location>
        <begin position="146"/>
        <end position="163"/>
    </location>
</feature>
<dbReference type="InParanoid" id="C4JI43"/>
<evidence type="ECO:0000313" key="2">
    <source>
        <dbReference type="EMBL" id="EEP76619.1"/>
    </source>
</evidence>
<feature type="region of interest" description="Disordered" evidence="1">
    <location>
        <begin position="141"/>
        <end position="175"/>
    </location>
</feature>
<proteinExistence type="predicted"/>
<evidence type="ECO:0000313" key="3">
    <source>
        <dbReference type="Proteomes" id="UP000002058"/>
    </source>
</evidence>
<dbReference type="KEGG" id="ure:UREG_01468"/>
<feature type="region of interest" description="Disordered" evidence="1">
    <location>
        <begin position="29"/>
        <end position="56"/>
    </location>
</feature>